<dbReference type="AlphaFoldDB" id="A0AAV4RTQ0"/>
<comment type="caution">
    <text evidence="2">The sequence shown here is derived from an EMBL/GenBank/DDBJ whole genome shotgun (WGS) entry which is preliminary data.</text>
</comment>
<reference evidence="2 3" key="1">
    <citation type="submission" date="2021-06" db="EMBL/GenBank/DDBJ databases">
        <title>Caerostris extrusa draft genome.</title>
        <authorList>
            <person name="Kono N."/>
            <person name="Arakawa K."/>
        </authorList>
    </citation>
    <scope>NUCLEOTIDE SEQUENCE [LARGE SCALE GENOMIC DNA]</scope>
</reference>
<dbReference type="EMBL" id="BPLR01008318">
    <property type="protein sequence ID" value="GIY23822.1"/>
    <property type="molecule type" value="Genomic_DNA"/>
</dbReference>
<accession>A0AAV4RTQ0</accession>
<protein>
    <submittedName>
        <fullName evidence="2">Uncharacterized protein</fullName>
    </submittedName>
</protein>
<feature type="coiled-coil region" evidence="1">
    <location>
        <begin position="172"/>
        <end position="199"/>
    </location>
</feature>
<proteinExistence type="predicted"/>
<evidence type="ECO:0000256" key="1">
    <source>
        <dbReference type="SAM" id="Coils"/>
    </source>
</evidence>
<evidence type="ECO:0000313" key="2">
    <source>
        <dbReference type="EMBL" id="GIY23822.1"/>
    </source>
</evidence>
<organism evidence="2 3">
    <name type="scientific">Caerostris extrusa</name>
    <name type="common">Bark spider</name>
    <name type="synonym">Caerostris bankana</name>
    <dbReference type="NCBI Taxonomy" id="172846"/>
    <lineage>
        <taxon>Eukaryota</taxon>
        <taxon>Metazoa</taxon>
        <taxon>Ecdysozoa</taxon>
        <taxon>Arthropoda</taxon>
        <taxon>Chelicerata</taxon>
        <taxon>Arachnida</taxon>
        <taxon>Araneae</taxon>
        <taxon>Araneomorphae</taxon>
        <taxon>Entelegynae</taxon>
        <taxon>Araneoidea</taxon>
        <taxon>Araneidae</taxon>
        <taxon>Caerostris</taxon>
    </lineage>
</organism>
<sequence>MNDLCATYTSVRCSEIANSVRCSFAIILCVCVAQLNRYFVSCSVLSPSNRDYIFLEFYGKVLIKRSTGAVMSSDTPPNGNAMDSNTSRFSLDGIVAEMVIEVDEENNSLPSPSKLFNVNGLDDHEKLKSSDSTKCSATLDLEIIKEISTNIENPQSKETVCKSSEASESKDKVQESEILIKAEIKLENLNEKDHNLSENIINELVEIKKELVDESDMNVVSENKEKVTESEKMSHWKVQQMKKSHQKLILLKLKEQKLD</sequence>
<dbReference type="Proteomes" id="UP001054945">
    <property type="component" value="Unassembled WGS sequence"/>
</dbReference>
<keyword evidence="3" id="KW-1185">Reference proteome</keyword>
<gene>
    <name evidence="2" type="ORF">CEXT_437171</name>
</gene>
<evidence type="ECO:0000313" key="3">
    <source>
        <dbReference type="Proteomes" id="UP001054945"/>
    </source>
</evidence>
<name>A0AAV4RTQ0_CAEEX</name>
<keyword evidence="1" id="KW-0175">Coiled coil</keyword>